<dbReference type="AlphaFoldDB" id="A0A329MRX9"/>
<sequence>MIGNYRWNSVVALLGVVLTFMMSMGHNSLSTTFMRCLYSFILLFLAVYAFRFLLGTFAGISNDALSGKAFREETANDAQKGSWYDMSTPDDDAQIHEMLKGNMNAGQDDSSFSPLNPPKLVTKSNMEPEDMAKALRHMSEE</sequence>
<evidence type="ECO:0000313" key="4">
    <source>
        <dbReference type="Proteomes" id="UP000250369"/>
    </source>
</evidence>
<feature type="transmembrane region" description="Helical" evidence="2">
    <location>
        <begin position="7"/>
        <end position="25"/>
    </location>
</feature>
<evidence type="ECO:0000256" key="2">
    <source>
        <dbReference type="SAM" id="Phobius"/>
    </source>
</evidence>
<organism evidence="3 4">
    <name type="scientific">Paenibacillus contaminans</name>
    <dbReference type="NCBI Taxonomy" id="450362"/>
    <lineage>
        <taxon>Bacteria</taxon>
        <taxon>Bacillati</taxon>
        <taxon>Bacillota</taxon>
        <taxon>Bacilli</taxon>
        <taxon>Bacillales</taxon>
        <taxon>Paenibacillaceae</taxon>
        <taxon>Paenibacillus</taxon>
    </lineage>
</organism>
<keyword evidence="2" id="KW-0472">Membrane</keyword>
<feature type="compositionally biased region" description="Basic and acidic residues" evidence="1">
    <location>
        <begin position="130"/>
        <end position="141"/>
    </location>
</feature>
<reference evidence="3 4" key="1">
    <citation type="journal article" date="2009" name="Int. J. Syst. Evol. Microbiol.">
        <title>Paenibacillus contaminans sp. nov., isolated from a contaminated laboratory plate.</title>
        <authorList>
            <person name="Chou J.H."/>
            <person name="Lee J.H."/>
            <person name="Lin M.C."/>
            <person name="Chang P.S."/>
            <person name="Arun A.B."/>
            <person name="Young C.C."/>
            <person name="Chen W.M."/>
        </authorList>
    </citation>
    <scope>NUCLEOTIDE SEQUENCE [LARGE SCALE GENOMIC DNA]</scope>
    <source>
        <strain evidence="3 4">CKOBP-6</strain>
    </source>
</reference>
<feature type="compositionally biased region" description="Polar residues" evidence="1">
    <location>
        <begin position="104"/>
        <end position="114"/>
    </location>
</feature>
<evidence type="ECO:0000256" key="1">
    <source>
        <dbReference type="SAM" id="MobiDB-lite"/>
    </source>
</evidence>
<keyword evidence="2" id="KW-1133">Transmembrane helix</keyword>
<dbReference type="RefSeq" id="WP_113028840.1">
    <property type="nucleotide sequence ID" value="NZ_QMFB01000001.1"/>
</dbReference>
<comment type="caution">
    <text evidence="3">The sequence shown here is derived from an EMBL/GenBank/DDBJ whole genome shotgun (WGS) entry which is preliminary data.</text>
</comment>
<dbReference type="Proteomes" id="UP000250369">
    <property type="component" value="Unassembled WGS sequence"/>
</dbReference>
<feature type="transmembrane region" description="Helical" evidence="2">
    <location>
        <begin position="37"/>
        <end position="60"/>
    </location>
</feature>
<proteinExistence type="predicted"/>
<protein>
    <submittedName>
        <fullName evidence="3">Uncharacterized protein</fullName>
    </submittedName>
</protein>
<name>A0A329MRX9_9BACL</name>
<dbReference type="OrthoDB" id="2476549at2"/>
<evidence type="ECO:0000313" key="3">
    <source>
        <dbReference type="EMBL" id="RAV22729.1"/>
    </source>
</evidence>
<gene>
    <name evidence="3" type="ORF">DQG23_00480</name>
</gene>
<keyword evidence="2" id="KW-0812">Transmembrane</keyword>
<dbReference type="EMBL" id="QMFB01000001">
    <property type="protein sequence ID" value="RAV22729.1"/>
    <property type="molecule type" value="Genomic_DNA"/>
</dbReference>
<accession>A0A329MRX9</accession>
<keyword evidence="4" id="KW-1185">Reference proteome</keyword>
<feature type="region of interest" description="Disordered" evidence="1">
    <location>
        <begin position="104"/>
        <end position="141"/>
    </location>
</feature>